<sequence>MKIEILGTGCTKCKALEEATKQAVAKVGGFHEVKKVEDIVEIMNYGVMSTPALVVDGVVKSTGKILSVEAIVGFLKGDEACCSTSENTPSGCCGSK</sequence>
<dbReference type="Pfam" id="PF13192">
    <property type="entry name" value="Thioredoxin_3"/>
    <property type="match status" value="1"/>
</dbReference>
<organism evidence="2 3">
    <name type="scientific">Aliarcobacter cryaerophilus</name>
    <dbReference type="NCBI Taxonomy" id="28198"/>
    <lineage>
        <taxon>Bacteria</taxon>
        <taxon>Pseudomonadati</taxon>
        <taxon>Campylobacterota</taxon>
        <taxon>Epsilonproteobacteria</taxon>
        <taxon>Campylobacterales</taxon>
        <taxon>Arcobacteraceae</taxon>
        <taxon>Aliarcobacter</taxon>
    </lineage>
</organism>
<reference evidence="2 3" key="1">
    <citation type="submission" date="2017-09" db="EMBL/GenBank/DDBJ databases">
        <title>Reassesment of A. cryaerophilus.</title>
        <authorList>
            <person name="Perez-Cataluna A."/>
            <person name="Collado L."/>
            <person name="Salgado O."/>
            <person name="Lefinanco V."/>
            <person name="Figueras M.J."/>
        </authorList>
    </citation>
    <scope>NUCLEOTIDE SEQUENCE [LARGE SCALE GENOMIC DNA]</scope>
    <source>
        <strain evidence="2 3">LMG 9065</strain>
    </source>
</reference>
<dbReference type="AlphaFoldDB" id="A0A2S9TKX0"/>
<dbReference type="SUPFAM" id="SSF52833">
    <property type="entry name" value="Thioredoxin-like"/>
    <property type="match status" value="1"/>
</dbReference>
<dbReference type="InterPro" id="IPR036249">
    <property type="entry name" value="Thioredoxin-like_sf"/>
</dbReference>
<dbReference type="EMBL" id="NXGI01000001">
    <property type="protein sequence ID" value="PRM99508.1"/>
    <property type="molecule type" value="Genomic_DNA"/>
</dbReference>
<dbReference type="Proteomes" id="UP000239151">
    <property type="component" value="Unassembled WGS sequence"/>
</dbReference>
<dbReference type="NCBIfam" id="TIGR00412">
    <property type="entry name" value="redox_disulf_2"/>
    <property type="match status" value="1"/>
</dbReference>
<protein>
    <submittedName>
        <fullName evidence="2">Thioredoxin family protein</fullName>
    </submittedName>
</protein>
<dbReference type="InterPro" id="IPR005243">
    <property type="entry name" value="THIRX-like_proc"/>
</dbReference>
<proteinExistence type="predicted"/>
<accession>A0A2S9TKX0</accession>
<dbReference type="InterPro" id="IPR012336">
    <property type="entry name" value="Thioredoxin-like_fold"/>
</dbReference>
<feature type="domain" description="Thioredoxin-like fold" evidence="1">
    <location>
        <begin position="1"/>
        <end position="75"/>
    </location>
</feature>
<gene>
    <name evidence="2" type="ORF">CJ670_00290</name>
</gene>
<comment type="caution">
    <text evidence="2">The sequence shown here is derived from an EMBL/GenBank/DDBJ whole genome shotgun (WGS) entry which is preliminary data.</text>
</comment>
<dbReference type="PANTHER" id="PTHR36450">
    <property type="entry name" value="THIOREDOXIN"/>
    <property type="match status" value="1"/>
</dbReference>
<name>A0A2S9TKX0_9BACT</name>
<dbReference type="Gene3D" id="3.40.30.10">
    <property type="entry name" value="Glutaredoxin"/>
    <property type="match status" value="1"/>
</dbReference>
<evidence type="ECO:0000259" key="1">
    <source>
        <dbReference type="Pfam" id="PF13192"/>
    </source>
</evidence>
<dbReference type="PANTHER" id="PTHR36450:SF1">
    <property type="entry name" value="THIOREDOXIN"/>
    <property type="match status" value="1"/>
</dbReference>
<evidence type="ECO:0000313" key="3">
    <source>
        <dbReference type="Proteomes" id="UP000239151"/>
    </source>
</evidence>
<evidence type="ECO:0000313" key="2">
    <source>
        <dbReference type="EMBL" id="PRM99508.1"/>
    </source>
</evidence>